<dbReference type="PANTHER" id="PTHR43156">
    <property type="entry name" value="STAGE II SPORULATION PROTEIN E-RELATED"/>
    <property type="match status" value="1"/>
</dbReference>
<evidence type="ECO:0000256" key="3">
    <source>
        <dbReference type="SAM" id="Coils"/>
    </source>
</evidence>
<gene>
    <name evidence="6" type="ORF">NIES23_06860</name>
</gene>
<dbReference type="InterPro" id="IPR001932">
    <property type="entry name" value="PPM-type_phosphatase-like_dom"/>
</dbReference>
<dbReference type="CDD" id="cd17574">
    <property type="entry name" value="REC_OmpR"/>
    <property type="match status" value="1"/>
</dbReference>
<dbReference type="GO" id="GO:0016791">
    <property type="term" value="F:phosphatase activity"/>
    <property type="evidence" value="ECO:0007669"/>
    <property type="project" value="TreeGrafter"/>
</dbReference>
<evidence type="ECO:0000313" key="6">
    <source>
        <dbReference type="EMBL" id="BAY67904.1"/>
    </source>
</evidence>
<dbReference type="EMBL" id="AP018216">
    <property type="protein sequence ID" value="BAY67904.1"/>
    <property type="molecule type" value="Genomic_DNA"/>
</dbReference>
<dbReference type="SUPFAM" id="SSF81606">
    <property type="entry name" value="PP2C-like"/>
    <property type="match status" value="1"/>
</dbReference>
<dbReference type="SUPFAM" id="SSF52172">
    <property type="entry name" value="CheY-like"/>
    <property type="match status" value="1"/>
</dbReference>
<evidence type="ECO:0000259" key="5">
    <source>
        <dbReference type="PROSITE" id="PS50110"/>
    </source>
</evidence>
<dbReference type="SMART" id="SM00331">
    <property type="entry name" value="PP2C_SIG"/>
    <property type="match status" value="1"/>
</dbReference>
<dbReference type="GO" id="GO:0000160">
    <property type="term" value="P:phosphorelay signal transduction system"/>
    <property type="evidence" value="ECO:0007669"/>
    <property type="project" value="InterPro"/>
</dbReference>
<feature type="region of interest" description="Disordered" evidence="4">
    <location>
        <begin position="1"/>
        <end position="31"/>
    </location>
</feature>
<sequence>MKENTFSSVPNLNYPSSSEWSPPYPAPQPPSPPTKVKILVIDDDRIIQLILKQALQEQGYEVILATNGLQGIEQADKHHPALIICDWQMDEMDGLEVCRKIKSEPTLSTTFFILLTSRRAVEDRVEGLDTGADDFLSKPIDVNELKARVRSGLRLYQTNQELQRLAQDLQLQKQLLETELNEAADYVKSILPQPLSGLININSQFLPSSQLGGDCFDYYWLDDDHLVIYLLDVSGHGLAAALPSISIHNLLRSRSLPQADLYDPAQVLRDLNLFFQMDQQNCQYFTMWYGVFKRSSQQLTYASAGHPPALLLSPSTDSQLDIQKLATRSLPIGAFTEAKYCNAICNIQSGSKLYVFSDGVYEVEKSDGNMWNFESFIKVIAMCNQPLEEGLSEILEAIKTTTGSQIFNDDCSLIEINFVLK</sequence>
<protein>
    <submittedName>
        <fullName evidence="6">Two-component response regulator</fullName>
    </submittedName>
</protein>
<dbReference type="SMART" id="SM00448">
    <property type="entry name" value="REC"/>
    <property type="match status" value="1"/>
</dbReference>
<feature type="coiled-coil region" evidence="3">
    <location>
        <begin position="159"/>
        <end position="186"/>
    </location>
</feature>
<evidence type="ECO:0000256" key="1">
    <source>
        <dbReference type="ARBA" id="ARBA00022801"/>
    </source>
</evidence>
<feature type="domain" description="Response regulatory" evidence="5">
    <location>
        <begin position="37"/>
        <end position="153"/>
    </location>
</feature>
<reference evidence="6 7" key="1">
    <citation type="submission" date="2017-06" db="EMBL/GenBank/DDBJ databases">
        <title>Genome sequencing of cyanobaciteial culture collection at National Institute for Environmental Studies (NIES).</title>
        <authorList>
            <person name="Hirose Y."/>
            <person name="Shimura Y."/>
            <person name="Fujisawa T."/>
            <person name="Nakamura Y."/>
            <person name="Kawachi M."/>
        </authorList>
    </citation>
    <scope>NUCLEOTIDE SEQUENCE [LARGE SCALE GENOMIC DNA]</scope>
    <source>
        <strain evidence="6 7">NIES-23</strain>
    </source>
</reference>
<dbReference type="InterPro" id="IPR011006">
    <property type="entry name" value="CheY-like_superfamily"/>
</dbReference>
<evidence type="ECO:0000256" key="2">
    <source>
        <dbReference type="PROSITE-ProRule" id="PRU00169"/>
    </source>
</evidence>
<dbReference type="Pfam" id="PF00072">
    <property type="entry name" value="Response_reg"/>
    <property type="match status" value="1"/>
</dbReference>
<name>A0A1Z4KG02_ANAVA</name>
<proteinExistence type="predicted"/>
<accession>A0A1Z4KG02</accession>
<dbReference type="Gene3D" id="3.60.40.10">
    <property type="entry name" value="PPM-type phosphatase domain"/>
    <property type="match status" value="1"/>
</dbReference>
<evidence type="ECO:0000256" key="4">
    <source>
        <dbReference type="SAM" id="MobiDB-lite"/>
    </source>
</evidence>
<dbReference type="Proteomes" id="UP000217507">
    <property type="component" value="Chromosome"/>
</dbReference>
<dbReference type="PROSITE" id="PS50110">
    <property type="entry name" value="RESPONSE_REGULATORY"/>
    <property type="match status" value="1"/>
</dbReference>
<organism evidence="6 7">
    <name type="scientific">Trichormus variabilis NIES-23</name>
    <dbReference type="NCBI Taxonomy" id="1973479"/>
    <lineage>
        <taxon>Bacteria</taxon>
        <taxon>Bacillati</taxon>
        <taxon>Cyanobacteriota</taxon>
        <taxon>Cyanophyceae</taxon>
        <taxon>Nostocales</taxon>
        <taxon>Nostocaceae</taxon>
        <taxon>Trichormus</taxon>
    </lineage>
</organism>
<feature type="modified residue" description="4-aspartylphosphate" evidence="2">
    <location>
        <position position="86"/>
    </location>
</feature>
<dbReference type="Pfam" id="PF07228">
    <property type="entry name" value="SpoIIE"/>
    <property type="match status" value="1"/>
</dbReference>
<keyword evidence="2" id="KW-0597">Phosphoprotein</keyword>
<dbReference type="InterPro" id="IPR036457">
    <property type="entry name" value="PPM-type-like_dom_sf"/>
</dbReference>
<dbReference type="Gene3D" id="3.40.50.2300">
    <property type="match status" value="1"/>
</dbReference>
<feature type="compositionally biased region" description="Pro residues" evidence="4">
    <location>
        <begin position="22"/>
        <end position="31"/>
    </location>
</feature>
<dbReference type="AlphaFoldDB" id="A0A1Z4KG02"/>
<evidence type="ECO:0000313" key="7">
    <source>
        <dbReference type="Proteomes" id="UP000217507"/>
    </source>
</evidence>
<keyword evidence="1" id="KW-0378">Hydrolase</keyword>
<feature type="compositionally biased region" description="Polar residues" evidence="4">
    <location>
        <begin position="1"/>
        <end position="14"/>
    </location>
</feature>
<dbReference type="PANTHER" id="PTHR43156:SF2">
    <property type="entry name" value="STAGE II SPORULATION PROTEIN E"/>
    <property type="match status" value="1"/>
</dbReference>
<dbReference type="InterPro" id="IPR052016">
    <property type="entry name" value="Bact_Sigma-Reg"/>
</dbReference>
<keyword evidence="3" id="KW-0175">Coiled coil</keyword>
<dbReference type="InterPro" id="IPR001789">
    <property type="entry name" value="Sig_transdc_resp-reg_receiver"/>
</dbReference>